<proteinExistence type="predicted"/>
<dbReference type="Proteomes" id="UP000295814">
    <property type="component" value="Unassembled WGS sequence"/>
</dbReference>
<evidence type="ECO:0000256" key="2">
    <source>
        <dbReference type="SAM" id="Phobius"/>
    </source>
</evidence>
<sequence length="168" mass="19703">MNRTELFDKILNHLIENPNNYWVLIPTCEKYFGVSDRRLIESIGDEIIERGWATPKKDDKYSVYIHYDGIEMMKKHKSYSSFEKSINKANNRSKVEKNIKIILSIIGGIGVIYGCVFTYINYQKDRKIDNQQKEIKKLNEKIDSLKTELKQRTTTPYPMKSTSLVLQS</sequence>
<keyword evidence="4" id="KW-1185">Reference proteome</keyword>
<dbReference type="OrthoDB" id="1448425at2"/>
<dbReference type="RefSeq" id="WP_133357556.1">
    <property type="nucleotide sequence ID" value="NZ_SMZJ02000016.1"/>
</dbReference>
<keyword evidence="2" id="KW-0812">Transmembrane</keyword>
<protein>
    <submittedName>
        <fullName evidence="3">Uncharacterized protein</fullName>
    </submittedName>
</protein>
<dbReference type="AlphaFoldDB" id="A0A562Y8I4"/>
<evidence type="ECO:0000256" key="1">
    <source>
        <dbReference type="SAM" id="Coils"/>
    </source>
</evidence>
<feature type="coiled-coil region" evidence="1">
    <location>
        <begin position="121"/>
        <end position="155"/>
    </location>
</feature>
<evidence type="ECO:0000313" key="4">
    <source>
        <dbReference type="Proteomes" id="UP000295814"/>
    </source>
</evidence>
<name>A0A562Y8I4_9FLAO</name>
<organism evidence="3 4">
    <name type="scientific">Seonamhaeicola sediminis</name>
    <dbReference type="NCBI Taxonomy" id="2528206"/>
    <lineage>
        <taxon>Bacteria</taxon>
        <taxon>Pseudomonadati</taxon>
        <taxon>Bacteroidota</taxon>
        <taxon>Flavobacteriia</taxon>
        <taxon>Flavobacteriales</taxon>
        <taxon>Flavobacteriaceae</taxon>
    </lineage>
</organism>
<keyword evidence="2" id="KW-1133">Transmembrane helix</keyword>
<keyword evidence="2" id="KW-0472">Membrane</keyword>
<evidence type="ECO:0000313" key="3">
    <source>
        <dbReference type="EMBL" id="TWO30741.1"/>
    </source>
</evidence>
<feature type="transmembrane region" description="Helical" evidence="2">
    <location>
        <begin position="101"/>
        <end position="122"/>
    </location>
</feature>
<keyword evidence="1" id="KW-0175">Coiled coil</keyword>
<dbReference type="EMBL" id="SMZJ02000016">
    <property type="protein sequence ID" value="TWO30741.1"/>
    <property type="molecule type" value="Genomic_DNA"/>
</dbReference>
<reference evidence="3 4" key="2">
    <citation type="submission" date="2019-07" db="EMBL/GenBank/DDBJ databases">
        <title>Seonamhaeicola sp. W255 draft genome.</title>
        <authorList>
            <person name="Zhang X.-Y."/>
            <person name="Zhang R."/>
            <person name="Zhong Y.-L."/>
            <person name="Du Z.-J."/>
        </authorList>
    </citation>
    <scope>NUCLEOTIDE SEQUENCE [LARGE SCALE GENOMIC DNA]</scope>
    <source>
        <strain evidence="3 4">W255</strain>
    </source>
</reference>
<gene>
    <name evidence="3" type="ORF">E1J38_014460</name>
</gene>
<comment type="caution">
    <text evidence="3">The sequence shown here is derived from an EMBL/GenBank/DDBJ whole genome shotgun (WGS) entry which is preliminary data.</text>
</comment>
<reference evidence="3 4" key="1">
    <citation type="submission" date="2019-03" db="EMBL/GenBank/DDBJ databases">
        <authorList>
            <person name="Zhong Y.L."/>
        </authorList>
    </citation>
    <scope>NUCLEOTIDE SEQUENCE [LARGE SCALE GENOMIC DNA]</scope>
    <source>
        <strain evidence="3 4">W255</strain>
    </source>
</reference>
<accession>A0A562Y8I4</accession>